<evidence type="ECO:0000313" key="10">
    <source>
        <dbReference type="EMBL" id="CAI9766407.1"/>
    </source>
</evidence>
<evidence type="ECO:0000256" key="9">
    <source>
        <dbReference type="SAM" id="Phobius"/>
    </source>
</evidence>
<comment type="subcellular location">
    <subcellularLocation>
        <location evidence="1">Membrane</location>
        <topology evidence="1">Single-pass membrane protein</topology>
    </subcellularLocation>
</comment>
<dbReference type="EMBL" id="OU503043">
    <property type="protein sequence ID" value="CAI9766407.1"/>
    <property type="molecule type" value="Genomic_DNA"/>
</dbReference>
<dbReference type="Proteomes" id="UP000834106">
    <property type="component" value="Chromosome 8"/>
</dbReference>
<dbReference type="InterPro" id="IPR001611">
    <property type="entry name" value="Leu-rich_rpt"/>
</dbReference>
<dbReference type="GO" id="GO:0016020">
    <property type="term" value="C:membrane"/>
    <property type="evidence" value="ECO:0007669"/>
    <property type="project" value="UniProtKB-SubCell"/>
</dbReference>
<dbReference type="InterPro" id="IPR032675">
    <property type="entry name" value="LRR_dom_sf"/>
</dbReference>
<evidence type="ECO:0000256" key="7">
    <source>
        <dbReference type="ARBA" id="ARBA00023136"/>
    </source>
</evidence>
<dbReference type="PRINTS" id="PR00019">
    <property type="entry name" value="LEURICHRPT"/>
</dbReference>
<dbReference type="AlphaFoldDB" id="A0AAD2DT75"/>
<keyword evidence="3" id="KW-0433">Leucine-rich repeat</keyword>
<evidence type="ECO:0000256" key="2">
    <source>
        <dbReference type="ARBA" id="ARBA00009592"/>
    </source>
</evidence>
<dbReference type="GO" id="GO:0006952">
    <property type="term" value="P:defense response"/>
    <property type="evidence" value="ECO:0007669"/>
    <property type="project" value="UniProtKB-ARBA"/>
</dbReference>
<evidence type="ECO:0000256" key="6">
    <source>
        <dbReference type="ARBA" id="ARBA00022989"/>
    </source>
</evidence>
<dbReference type="PANTHER" id="PTHR48062">
    <property type="entry name" value="RECEPTOR-LIKE PROTEIN 14"/>
    <property type="match status" value="1"/>
</dbReference>
<keyword evidence="11" id="KW-1185">Reference proteome</keyword>
<dbReference type="GO" id="GO:0051707">
    <property type="term" value="P:response to other organism"/>
    <property type="evidence" value="ECO:0007669"/>
    <property type="project" value="UniProtKB-ARBA"/>
</dbReference>
<dbReference type="SMART" id="SM00369">
    <property type="entry name" value="LRR_TYP"/>
    <property type="match status" value="6"/>
</dbReference>
<dbReference type="SUPFAM" id="SSF52058">
    <property type="entry name" value="L domain-like"/>
    <property type="match status" value="1"/>
</dbReference>
<evidence type="ECO:0000256" key="8">
    <source>
        <dbReference type="ARBA" id="ARBA00023180"/>
    </source>
</evidence>
<dbReference type="InterPro" id="IPR051502">
    <property type="entry name" value="RLP_Defense_Trigger"/>
</dbReference>
<dbReference type="InterPro" id="IPR025875">
    <property type="entry name" value="Leu-rich_rpt_4"/>
</dbReference>
<evidence type="ECO:0000256" key="4">
    <source>
        <dbReference type="ARBA" id="ARBA00022692"/>
    </source>
</evidence>
<keyword evidence="4 9" id="KW-0812">Transmembrane</keyword>
<dbReference type="FunFam" id="3.80.10.10:FF:000111">
    <property type="entry name" value="LRR receptor-like serine/threonine-protein kinase ERECTA"/>
    <property type="match status" value="1"/>
</dbReference>
<dbReference type="PROSITE" id="PS51450">
    <property type="entry name" value="LRR"/>
    <property type="match status" value="1"/>
</dbReference>
<gene>
    <name evidence="10" type="ORF">FPE_LOCUS13837</name>
</gene>
<proteinExistence type="inferred from homology"/>
<dbReference type="Pfam" id="PF13855">
    <property type="entry name" value="LRR_8"/>
    <property type="match status" value="2"/>
</dbReference>
<keyword evidence="6 9" id="KW-1133">Transmembrane helix</keyword>
<feature type="transmembrane region" description="Helical" evidence="9">
    <location>
        <begin position="413"/>
        <end position="435"/>
    </location>
</feature>
<name>A0AAD2DT75_9LAMI</name>
<accession>A0AAD2DT75</accession>
<keyword evidence="7 9" id="KW-0472">Membrane</keyword>
<evidence type="ECO:0000256" key="3">
    <source>
        <dbReference type="ARBA" id="ARBA00022614"/>
    </source>
</evidence>
<keyword evidence="5" id="KW-0677">Repeat</keyword>
<organism evidence="10 11">
    <name type="scientific">Fraxinus pennsylvanica</name>
    <dbReference type="NCBI Taxonomy" id="56036"/>
    <lineage>
        <taxon>Eukaryota</taxon>
        <taxon>Viridiplantae</taxon>
        <taxon>Streptophyta</taxon>
        <taxon>Embryophyta</taxon>
        <taxon>Tracheophyta</taxon>
        <taxon>Spermatophyta</taxon>
        <taxon>Magnoliopsida</taxon>
        <taxon>eudicotyledons</taxon>
        <taxon>Gunneridae</taxon>
        <taxon>Pentapetalae</taxon>
        <taxon>asterids</taxon>
        <taxon>lamiids</taxon>
        <taxon>Lamiales</taxon>
        <taxon>Oleaceae</taxon>
        <taxon>Oleeae</taxon>
        <taxon>Fraxinus</taxon>
    </lineage>
</organism>
<sequence>MEKIKGMLDLNDFINLRELDLSDNKFRSLGTIYGLKNLKVLNLQSNFFNNSIFSSLHGLSSLKSLDLSYNELKGTIQMKGLHALSNLEELDLSSNEVDNFTTPTGIESMHRLQVLKLNYINVSNISNMVQSMRAFSYLKHFHFRYNYVMGSIGSYDHKWATGCKILCTFLTNLISQQSNNQLEGPIPEDICNLGDLSVLDLSENKLRGSVPSCFNPSRIRHVYMNNNQLEGELTYAFYNSSSLVTLDLRLNKFIGSIPQWIGNLSSLSVILLRGIDLSSNKLHGEIPDGLGNSSEIRALNLSHNNLIGTIPETFSNLRLIESLDLSYNNLSGRIPTGLIKLNALAVFNVAHNNLTGMIPENGQFGTFDEVSYQGNPYLCGRPLPDDCASTGSTHVLSSADDESEELGFMDMEFFYISFIISYLSVVLCIATVLSINPHWRKAWFHFIEVYIIHF</sequence>
<evidence type="ECO:0000313" key="11">
    <source>
        <dbReference type="Proteomes" id="UP000834106"/>
    </source>
</evidence>
<dbReference type="Pfam" id="PF00560">
    <property type="entry name" value="LRR_1"/>
    <property type="match status" value="3"/>
</dbReference>
<dbReference type="Gene3D" id="3.80.10.10">
    <property type="entry name" value="Ribonuclease Inhibitor"/>
    <property type="match status" value="3"/>
</dbReference>
<reference evidence="10" key="1">
    <citation type="submission" date="2023-05" db="EMBL/GenBank/DDBJ databases">
        <authorList>
            <person name="Huff M."/>
        </authorList>
    </citation>
    <scope>NUCLEOTIDE SEQUENCE</scope>
</reference>
<keyword evidence="8" id="KW-0325">Glycoprotein</keyword>
<dbReference type="InterPro" id="IPR003591">
    <property type="entry name" value="Leu-rich_rpt_typical-subtyp"/>
</dbReference>
<dbReference type="Pfam" id="PF12799">
    <property type="entry name" value="LRR_4"/>
    <property type="match status" value="1"/>
</dbReference>
<protein>
    <submittedName>
        <fullName evidence="10">Uncharacterized protein</fullName>
    </submittedName>
</protein>
<comment type="similarity">
    <text evidence="2">Belongs to the RLP family.</text>
</comment>
<evidence type="ECO:0000256" key="1">
    <source>
        <dbReference type="ARBA" id="ARBA00004167"/>
    </source>
</evidence>
<evidence type="ECO:0000256" key="5">
    <source>
        <dbReference type="ARBA" id="ARBA00022737"/>
    </source>
</evidence>
<dbReference type="PANTHER" id="PTHR48062:SF21">
    <property type="entry name" value="RECEPTOR-LIKE PROTEIN 12"/>
    <property type="match status" value="1"/>
</dbReference>